<feature type="active site" description="Charge relay system" evidence="10">
    <location>
        <position position="111"/>
    </location>
</feature>
<feature type="active site" description="Charge relay system" evidence="10">
    <location>
        <position position="275"/>
    </location>
</feature>
<dbReference type="Gene3D" id="3.40.50.200">
    <property type="entry name" value="Peptidase S8/S53 domain"/>
    <property type="match status" value="1"/>
</dbReference>
<dbReference type="InterPro" id="IPR022398">
    <property type="entry name" value="Peptidase_S8_His-AS"/>
</dbReference>
<dbReference type="PROSITE" id="PS00136">
    <property type="entry name" value="SUBTILASE_ASP"/>
    <property type="match status" value="1"/>
</dbReference>
<keyword evidence="7 10" id="KW-0720">Serine protease</keyword>
<comment type="similarity">
    <text evidence="2 10">Belongs to the peptidase S8 family.</text>
</comment>
<sequence>MPGAVRRAAAAAGALLTGFTLVAAAPVAGQAAPAGPPRCGPTFTDQLTALPWPLQRLDPEAAWPTSRGRGVVVAVIDSGVTRRHPKLSGRVVAGKDFVQAGGSGDCDADGHGTLVAGIIAGNDTRDVPFYGIAPDAYIMPVRVLPNSKRSTDPTLPRRIADALVWAVNNGADVVNMSLVTEPTPALESAVKYAVSKNVVVVAAAGNEGASPSAGQPVYPAAYPEVIAVAGIDQQGKHVASSNTGEYVDIAAPGYAIEGPAPQGGGYAIDQEGGTSFAAAYVSGVAALIREHSPSLSPSDIRRRLQLTADAPAGDRDDQVGFGVVNPYRAVATILESENKRDDTTAGQVPAALPPDARLDTVRAIGGWVFGGGLLIAVLLLVAGPIRRRARRGTRPAALPDLPAPAASRFDSYTPVFGEPVRITSPSVRRQPEQGGFTLPGFDERGGRRTRG</sequence>
<evidence type="ECO:0000256" key="4">
    <source>
        <dbReference type="ARBA" id="ARBA00022670"/>
    </source>
</evidence>
<protein>
    <submittedName>
        <fullName evidence="15">Type VII secretion-associated serine protease mycosin</fullName>
    </submittedName>
</protein>
<keyword evidence="6 10" id="KW-0378">Hydrolase</keyword>
<dbReference type="GO" id="GO:0006508">
    <property type="term" value="P:proteolysis"/>
    <property type="evidence" value="ECO:0007669"/>
    <property type="project" value="UniProtKB-KW"/>
</dbReference>
<organism evidence="15 16">
    <name type="scientific">Actinoplanes philippinensis</name>
    <dbReference type="NCBI Taxonomy" id="35752"/>
    <lineage>
        <taxon>Bacteria</taxon>
        <taxon>Bacillati</taxon>
        <taxon>Actinomycetota</taxon>
        <taxon>Actinomycetes</taxon>
        <taxon>Micromonosporales</taxon>
        <taxon>Micromonosporaceae</taxon>
        <taxon>Actinoplanes</taxon>
    </lineage>
</organism>
<comment type="subcellular location">
    <subcellularLocation>
        <location evidence="1">Cell membrane</location>
        <topology evidence="1">Single-pass membrane protein</topology>
    </subcellularLocation>
</comment>
<evidence type="ECO:0000313" key="15">
    <source>
        <dbReference type="EMBL" id="SFF21258.1"/>
    </source>
</evidence>
<dbReference type="RefSeq" id="WP_143133844.1">
    <property type="nucleotide sequence ID" value="NZ_BOMT01000043.1"/>
</dbReference>
<dbReference type="STRING" id="35752.SAMN05421541_107204"/>
<dbReference type="InterPro" id="IPR015500">
    <property type="entry name" value="Peptidase_S8_subtilisin-rel"/>
</dbReference>
<keyword evidence="5 12" id="KW-0812">Transmembrane</keyword>
<evidence type="ECO:0000313" key="16">
    <source>
        <dbReference type="Proteomes" id="UP000199645"/>
    </source>
</evidence>
<dbReference type="InterPro" id="IPR036852">
    <property type="entry name" value="Peptidase_S8/S53_dom_sf"/>
</dbReference>
<feature type="compositionally biased region" description="Basic and acidic residues" evidence="11">
    <location>
        <begin position="441"/>
        <end position="451"/>
    </location>
</feature>
<dbReference type="InterPro" id="IPR023827">
    <property type="entry name" value="Peptidase_S8_Asp-AS"/>
</dbReference>
<evidence type="ECO:0000256" key="6">
    <source>
        <dbReference type="ARBA" id="ARBA00022801"/>
    </source>
</evidence>
<dbReference type="InterPro" id="IPR023834">
    <property type="entry name" value="T7SS_pept_S8A_mycosin"/>
</dbReference>
<dbReference type="GO" id="GO:0005886">
    <property type="term" value="C:plasma membrane"/>
    <property type="evidence" value="ECO:0007669"/>
    <property type="project" value="UniProtKB-SubCell"/>
</dbReference>
<name>A0A1I2GVL4_9ACTN</name>
<dbReference type="SUPFAM" id="SSF52743">
    <property type="entry name" value="Subtilisin-like"/>
    <property type="match status" value="1"/>
</dbReference>
<proteinExistence type="inferred from homology"/>
<evidence type="ECO:0000259" key="14">
    <source>
        <dbReference type="Pfam" id="PF00082"/>
    </source>
</evidence>
<feature type="active site" description="Charge relay system" evidence="10">
    <location>
        <position position="77"/>
    </location>
</feature>
<dbReference type="PANTHER" id="PTHR43806">
    <property type="entry name" value="PEPTIDASE S8"/>
    <property type="match status" value="1"/>
</dbReference>
<accession>A0A1I2GVL4</accession>
<feature type="signal peptide" evidence="13">
    <location>
        <begin position="1"/>
        <end position="24"/>
    </location>
</feature>
<reference evidence="15 16" key="1">
    <citation type="submission" date="2016-10" db="EMBL/GenBank/DDBJ databases">
        <authorList>
            <person name="de Groot N.N."/>
        </authorList>
    </citation>
    <scope>NUCLEOTIDE SEQUENCE [LARGE SCALE GENOMIC DNA]</scope>
    <source>
        <strain evidence="15 16">DSM 43019</strain>
    </source>
</reference>
<evidence type="ECO:0000256" key="7">
    <source>
        <dbReference type="ARBA" id="ARBA00022825"/>
    </source>
</evidence>
<evidence type="ECO:0000256" key="11">
    <source>
        <dbReference type="SAM" id="MobiDB-lite"/>
    </source>
</evidence>
<evidence type="ECO:0000256" key="5">
    <source>
        <dbReference type="ARBA" id="ARBA00022692"/>
    </source>
</evidence>
<dbReference type="GO" id="GO:0004252">
    <property type="term" value="F:serine-type endopeptidase activity"/>
    <property type="evidence" value="ECO:0007669"/>
    <property type="project" value="UniProtKB-UniRule"/>
</dbReference>
<evidence type="ECO:0000256" key="2">
    <source>
        <dbReference type="ARBA" id="ARBA00011073"/>
    </source>
</evidence>
<dbReference type="PRINTS" id="PR00723">
    <property type="entry name" value="SUBTILISIN"/>
</dbReference>
<dbReference type="InterPro" id="IPR050131">
    <property type="entry name" value="Peptidase_S8_subtilisin-like"/>
</dbReference>
<keyword evidence="13" id="KW-0732">Signal</keyword>
<feature type="domain" description="Peptidase S8/S53" evidence="14">
    <location>
        <begin position="68"/>
        <end position="322"/>
    </location>
</feature>
<keyword evidence="8 12" id="KW-1133">Transmembrane helix</keyword>
<dbReference type="PROSITE" id="PS00137">
    <property type="entry name" value="SUBTILASE_HIS"/>
    <property type="match status" value="1"/>
</dbReference>
<feature type="region of interest" description="Disordered" evidence="11">
    <location>
        <begin position="422"/>
        <end position="451"/>
    </location>
</feature>
<evidence type="ECO:0000256" key="3">
    <source>
        <dbReference type="ARBA" id="ARBA00022475"/>
    </source>
</evidence>
<gene>
    <name evidence="15" type="ORF">SAMN05421541_107204</name>
</gene>
<evidence type="ECO:0000256" key="8">
    <source>
        <dbReference type="ARBA" id="ARBA00022989"/>
    </source>
</evidence>
<evidence type="ECO:0000256" key="1">
    <source>
        <dbReference type="ARBA" id="ARBA00004162"/>
    </source>
</evidence>
<keyword evidence="9 12" id="KW-0472">Membrane</keyword>
<evidence type="ECO:0000256" key="10">
    <source>
        <dbReference type="PROSITE-ProRule" id="PRU01240"/>
    </source>
</evidence>
<dbReference type="InterPro" id="IPR000209">
    <property type="entry name" value="Peptidase_S8/S53_dom"/>
</dbReference>
<evidence type="ECO:0000256" key="9">
    <source>
        <dbReference type="ARBA" id="ARBA00023136"/>
    </source>
</evidence>
<dbReference type="AlphaFoldDB" id="A0A1I2GVL4"/>
<dbReference type="EMBL" id="FONV01000007">
    <property type="protein sequence ID" value="SFF21258.1"/>
    <property type="molecule type" value="Genomic_DNA"/>
</dbReference>
<dbReference type="OrthoDB" id="5240330at2"/>
<keyword evidence="3" id="KW-1003">Cell membrane</keyword>
<dbReference type="PANTHER" id="PTHR43806:SF11">
    <property type="entry name" value="CEREVISIN-RELATED"/>
    <property type="match status" value="1"/>
</dbReference>
<evidence type="ECO:0000256" key="13">
    <source>
        <dbReference type="SAM" id="SignalP"/>
    </source>
</evidence>
<evidence type="ECO:0000256" key="12">
    <source>
        <dbReference type="SAM" id="Phobius"/>
    </source>
</evidence>
<dbReference type="NCBIfam" id="TIGR03921">
    <property type="entry name" value="T7SS_mycosin"/>
    <property type="match status" value="1"/>
</dbReference>
<keyword evidence="4 10" id="KW-0645">Protease</keyword>
<dbReference type="Pfam" id="PF00082">
    <property type="entry name" value="Peptidase_S8"/>
    <property type="match status" value="1"/>
</dbReference>
<feature type="transmembrane region" description="Helical" evidence="12">
    <location>
        <begin position="364"/>
        <end position="385"/>
    </location>
</feature>
<dbReference type="PROSITE" id="PS51892">
    <property type="entry name" value="SUBTILASE"/>
    <property type="match status" value="1"/>
</dbReference>
<feature type="chain" id="PRO_5011721735" evidence="13">
    <location>
        <begin position="25"/>
        <end position="451"/>
    </location>
</feature>
<dbReference type="Proteomes" id="UP000199645">
    <property type="component" value="Unassembled WGS sequence"/>
</dbReference>
<keyword evidence="16" id="KW-1185">Reference proteome</keyword>